<organism evidence="2 3">
    <name type="scientific">Carnegiea gigantea</name>
    <dbReference type="NCBI Taxonomy" id="171969"/>
    <lineage>
        <taxon>Eukaryota</taxon>
        <taxon>Viridiplantae</taxon>
        <taxon>Streptophyta</taxon>
        <taxon>Embryophyta</taxon>
        <taxon>Tracheophyta</taxon>
        <taxon>Spermatophyta</taxon>
        <taxon>Magnoliopsida</taxon>
        <taxon>eudicotyledons</taxon>
        <taxon>Gunneridae</taxon>
        <taxon>Pentapetalae</taxon>
        <taxon>Caryophyllales</taxon>
        <taxon>Cactineae</taxon>
        <taxon>Cactaceae</taxon>
        <taxon>Cactoideae</taxon>
        <taxon>Echinocereeae</taxon>
        <taxon>Carnegiea</taxon>
    </lineage>
</organism>
<accession>A0A9Q1JS84</accession>
<evidence type="ECO:0000313" key="3">
    <source>
        <dbReference type="Proteomes" id="UP001153076"/>
    </source>
</evidence>
<dbReference type="OrthoDB" id="1752359at2759"/>
<proteinExistence type="predicted"/>
<dbReference type="Proteomes" id="UP001153076">
    <property type="component" value="Unassembled WGS sequence"/>
</dbReference>
<comment type="caution">
    <text evidence="2">The sequence shown here is derived from an EMBL/GenBank/DDBJ whole genome shotgun (WGS) entry which is preliminary data.</text>
</comment>
<name>A0A9Q1JS84_9CARY</name>
<dbReference type="AlphaFoldDB" id="A0A9Q1JS84"/>
<evidence type="ECO:0000313" key="2">
    <source>
        <dbReference type="EMBL" id="KAJ8429947.1"/>
    </source>
</evidence>
<feature type="region of interest" description="Disordered" evidence="1">
    <location>
        <begin position="198"/>
        <end position="294"/>
    </location>
</feature>
<dbReference type="EMBL" id="JAKOGI010000841">
    <property type="protein sequence ID" value="KAJ8429947.1"/>
    <property type="molecule type" value="Genomic_DNA"/>
</dbReference>
<keyword evidence="3" id="KW-1185">Reference proteome</keyword>
<protein>
    <submittedName>
        <fullName evidence="2">Uncharacterized protein</fullName>
    </submittedName>
</protein>
<feature type="compositionally biased region" description="Low complexity" evidence="1">
    <location>
        <begin position="245"/>
        <end position="287"/>
    </location>
</feature>
<sequence>MAFPPLHDTREMADFVKESFKWHWRSAACPPRPLLDSYQESACDFELLEMVQATFYAMLLNDAIELGAISGFIAADLKSTLEGLRWTERKSDIERERERGVIEGKGRGKKKNNPISQLYQHRTGSRAHSGHLSLVFKGVFGGLLHHGLNDAAELGLAWRLTMDCMMWVLQKLDWAPIESWLRNIEHRLRRAQASRLANPLADPVPSGGPAEDSGTPDKLLAEGTLEGNFCSASSSQRPRADVLPTSSGSSSAGTSASSSSGGTSVSSSSGGTSASSSLYGTSMSSSSRVASDAPGRAVLKKRGHTQIKLVLEVVAEGLVFLGAPSRSDPLDKPSTHSPNLKVTPFLKRTTLEKKYFLFGGYSFVILEADTTVNELPPKCVTIYRVAFNYDVQFSLHLAIVEILNKYKLAPAQVVPTSWHNIAPS</sequence>
<gene>
    <name evidence="2" type="ORF">Cgig2_003515</name>
</gene>
<reference evidence="2" key="1">
    <citation type="submission" date="2022-04" db="EMBL/GenBank/DDBJ databases">
        <title>Carnegiea gigantea Genome sequencing and assembly v2.</title>
        <authorList>
            <person name="Copetti D."/>
            <person name="Sanderson M.J."/>
            <person name="Burquez A."/>
            <person name="Wojciechowski M.F."/>
        </authorList>
    </citation>
    <scope>NUCLEOTIDE SEQUENCE</scope>
    <source>
        <strain evidence="2">SGP5-SGP5p</strain>
        <tissue evidence="2">Aerial part</tissue>
    </source>
</reference>
<evidence type="ECO:0000256" key="1">
    <source>
        <dbReference type="SAM" id="MobiDB-lite"/>
    </source>
</evidence>